<proteinExistence type="predicted"/>
<evidence type="ECO:0000313" key="2">
    <source>
        <dbReference type="Proteomes" id="UP001196413"/>
    </source>
</evidence>
<gene>
    <name evidence="1" type="ORF">KIN20_027132</name>
</gene>
<dbReference type="AlphaFoldDB" id="A0AAD5QYW3"/>
<keyword evidence="2" id="KW-1185">Reference proteome</keyword>
<organism evidence="1 2">
    <name type="scientific">Parelaphostrongylus tenuis</name>
    <name type="common">Meningeal worm</name>
    <dbReference type="NCBI Taxonomy" id="148309"/>
    <lineage>
        <taxon>Eukaryota</taxon>
        <taxon>Metazoa</taxon>
        <taxon>Ecdysozoa</taxon>
        <taxon>Nematoda</taxon>
        <taxon>Chromadorea</taxon>
        <taxon>Rhabditida</taxon>
        <taxon>Rhabditina</taxon>
        <taxon>Rhabditomorpha</taxon>
        <taxon>Strongyloidea</taxon>
        <taxon>Metastrongylidae</taxon>
        <taxon>Parelaphostrongylus</taxon>
    </lineage>
</organism>
<accession>A0AAD5QYW3</accession>
<dbReference type="Proteomes" id="UP001196413">
    <property type="component" value="Unassembled WGS sequence"/>
</dbReference>
<comment type="caution">
    <text evidence="1">The sequence shown here is derived from an EMBL/GenBank/DDBJ whole genome shotgun (WGS) entry which is preliminary data.</text>
</comment>
<sequence length="64" mass="7482">MFEQIKLSQFGLCQVRYAQPFGCRGELISDDHRWIILDLINFLRDWLTDGSRGVANQAKHMTKL</sequence>
<dbReference type="EMBL" id="JAHQIW010005561">
    <property type="protein sequence ID" value="KAJ1366460.1"/>
    <property type="molecule type" value="Genomic_DNA"/>
</dbReference>
<name>A0AAD5QYW3_PARTN</name>
<reference evidence="1" key="1">
    <citation type="submission" date="2021-06" db="EMBL/GenBank/DDBJ databases">
        <title>Parelaphostrongylus tenuis whole genome reference sequence.</title>
        <authorList>
            <person name="Garwood T.J."/>
            <person name="Larsen P.A."/>
            <person name="Fountain-Jones N.M."/>
            <person name="Garbe J.R."/>
            <person name="Macchietto M.G."/>
            <person name="Kania S.A."/>
            <person name="Gerhold R.W."/>
            <person name="Richards J.E."/>
            <person name="Wolf T.M."/>
        </authorList>
    </citation>
    <scope>NUCLEOTIDE SEQUENCE</scope>
    <source>
        <strain evidence="1">MNPRO001-30</strain>
        <tissue evidence="1">Meninges</tissue>
    </source>
</reference>
<protein>
    <submittedName>
        <fullName evidence="1">Uncharacterized protein</fullName>
    </submittedName>
</protein>
<feature type="non-terminal residue" evidence="1">
    <location>
        <position position="1"/>
    </location>
</feature>
<evidence type="ECO:0000313" key="1">
    <source>
        <dbReference type="EMBL" id="KAJ1366460.1"/>
    </source>
</evidence>